<protein>
    <recommendedName>
        <fullName evidence="3">Aminoglycoside phosphotransferase domain-containing protein</fullName>
    </recommendedName>
</protein>
<dbReference type="SUPFAM" id="SSF56112">
    <property type="entry name" value="Protein kinase-like (PK-like)"/>
    <property type="match status" value="1"/>
</dbReference>
<dbReference type="OrthoDB" id="9810277at2"/>
<comment type="caution">
    <text evidence="1">The sequence shown here is derived from an EMBL/GenBank/DDBJ whole genome shotgun (WGS) entry which is preliminary data.</text>
</comment>
<reference evidence="1 2" key="1">
    <citation type="submission" date="2019-02" db="EMBL/GenBank/DDBJ databases">
        <title>Siculibacillus lacustris gen. nov., sp. nov., a new rosette-forming bacterium isolated from a freshwater crater lake (Lake St. Ana, Romania).</title>
        <authorList>
            <person name="Felfoldi T."/>
            <person name="Marton Z."/>
            <person name="Szabo A."/>
            <person name="Mentes A."/>
            <person name="Boka K."/>
            <person name="Marialigeti K."/>
            <person name="Mathe I."/>
            <person name="Koncz M."/>
            <person name="Schumann P."/>
            <person name="Toth E."/>
        </authorList>
    </citation>
    <scope>NUCLEOTIDE SEQUENCE [LARGE SCALE GENOMIC DNA]</scope>
    <source>
        <strain evidence="1 2">SA-279</strain>
    </source>
</reference>
<dbReference type="SUPFAM" id="SSF52540">
    <property type="entry name" value="P-loop containing nucleoside triphosphate hydrolases"/>
    <property type="match status" value="1"/>
</dbReference>
<dbReference type="PANTHER" id="PTHR43883:SF1">
    <property type="entry name" value="GLUCONOKINASE"/>
    <property type="match status" value="1"/>
</dbReference>
<evidence type="ECO:0008006" key="3">
    <source>
        <dbReference type="Google" id="ProtNLM"/>
    </source>
</evidence>
<dbReference type="PANTHER" id="PTHR43883">
    <property type="entry name" value="SLR0207 PROTEIN"/>
    <property type="match status" value="1"/>
</dbReference>
<dbReference type="AlphaFoldDB" id="A0A4Q9VNH7"/>
<evidence type="ECO:0000313" key="1">
    <source>
        <dbReference type="EMBL" id="TBW37201.1"/>
    </source>
</evidence>
<gene>
    <name evidence="1" type="ORF">EYW49_12110</name>
</gene>
<proteinExistence type="predicted"/>
<accession>A0A4Q9VNH7</accession>
<dbReference type="Pfam" id="PF13671">
    <property type="entry name" value="AAA_33"/>
    <property type="match status" value="1"/>
</dbReference>
<dbReference type="Proteomes" id="UP000292781">
    <property type="component" value="Unassembled WGS sequence"/>
</dbReference>
<organism evidence="1 2">
    <name type="scientific">Siculibacillus lacustris</name>
    <dbReference type="NCBI Taxonomy" id="1549641"/>
    <lineage>
        <taxon>Bacteria</taxon>
        <taxon>Pseudomonadati</taxon>
        <taxon>Pseudomonadota</taxon>
        <taxon>Alphaproteobacteria</taxon>
        <taxon>Hyphomicrobiales</taxon>
        <taxon>Ancalomicrobiaceae</taxon>
        <taxon>Siculibacillus</taxon>
    </lineage>
</organism>
<dbReference type="InterPro" id="IPR011009">
    <property type="entry name" value="Kinase-like_dom_sf"/>
</dbReference>
<dbReference type="EMBL" id="SJFN01000016">
    <property type="protein sequence ID" value="TBW37201.1"/>
    <property type="molecule type" value="Genomic_DNA"/>
</dbReference>
<keyword evidence="2" id="KW-1185">Reference proteome</keyword>
<name>A0A4Q9VNH7_9HYPH</name>
<dbReference type="InterPro" id="IPR027417">
    <property type="entry name" value="P-loop_NTPase"/>
</dbReference>
<dbReference type="Gene3D" id="3.40.50.300">
    <property type="entry name" value="P-loop containing nucleotide triphosphate hydrolases"/>
    <property type="match status" value="1"/>
</dbReference>
<dbReference type="InterPro" id="IPR052732">
    <property type="entry name" value="Cell-binding_unc_protein"/>
</dbReference>
<evidence type="ECO:0000313" key="2">
    <source>
        <dbReference type="Proteomes" id="UP000292781"/>
    </source>
</evidence>
<dbReference type="RefSeq" id="WP_131309837.1">
    <property type="nucleotide sequence ID" value="NZ_SJFN01000016.1"/>
</dbReference>
<sequence length="561" mass="59242">MSEPDRPATRQVPAIGSPADAAADPLWAEVAAFLGRAETHGLAAPPTRIDTHAAAVFLAGPLAYKIKRPVRFPYLDFSTPARRAAACRREIAVDRPIAPEIYRRVVAITRAADGGLAIGGAGEAVEWAVEMNRFDEAATLDRRLAAGPLDTALVDQLAVVVADAEARAPVGDWRRWRADLAVWVGQNADAFAARPDLFAPDAVATLTRATLARLDDLAELLDERGRLGFVRLGHGDLHAANVAIVDERPLLFDAIEFDDRIATGDVLYDAGFLVMDLIRRGDRAAARRFLDRLLIETARREARPPRGRPVAAALLAEMDGLAALPTFLSIRAALRAKIAVATAASLVGEARAAGEAAARRLFAAAESHLDPCPSMLVAIGGLSGSGKSTLARALADDLGPAPGAVVLRSDEIRKLLAGVEDRTALDPAGYTATASDRVYDVLTAAAGRALAAGRSVIVDAVHLRPRERDHLAVLARGAEVPFLGLWLDVDPPIAADRVGLRSGDASDASPAVVAWQAAVDPGRLDWQRLDANGDATALVAAARRRLAAVVPSRSDSAPPRP</sequence>